<evidence type="ECO:0000313" key="3">
    <source>
        <dbReference type="Proteomes" id="UP000615446"/>
    </source>
</evidence>
<sequence length="394" mass="44609">MTYKRLIMKAQHSDEPRQKYRKSYFEEYSDTEIASSSKNTEVTTDTTITLIHVKYLLKSFILGVRGTKGAKRAKGAGGAGSTGSARGLRKSKRVLNHSATYHTEEEEEEKEKDEEEDEEESQQSTQQSTISTKPPVERSIIRRSITPIVKTSIISPTSTQSTRSHHSTPVIETDIIPLVSTNRSQQQMSGTDDHHALTPCSNTSNVKTDMIAKHSRQIQAIYELQKATFEKISIIQNQVKKLTSSKNTDLSPKVFSDAYAAVCSKFSPSKMWPSFEEYKASMEKWLNSNHANYLKEIGDWEWVNAFARKYHSALLCKMKDIRGSHASVIRTAIFRNFGLQLTSRQRKNSQEVLEWKNSKEVADSYKKLYANDATIENIAAITFPSSITMANEEE</sequence>
<gene>
    <name evidence="2" type="ORF">RCL2_002058900</name>
</gene>
<comment type="caution">
    <text evidence="2">The sequence shown here is derived from an EMBL/GenBank/DDBJ whole genome shotgun (WGS) entry which is preliminary data.</text>
</comment>
<dbReference type="OrthoDB" id="2443883at2759"/>
<name>A0A8H3LZ22_9GLOM</name>
<accession>A0A8H3LZ22</accession>
<feature type="compositionally biased region" description="Low complexity" evidence="1">
    <location>
        <begin position="122"/>
        <end position="132"/>
    </location>
</feature>
<evidence type="ECO:0000256" key="1">
    <source>
        <dbReference type="SAM" id="MobiDB-lite"/>
    </source>
</evidence>
<protein>
    <submittedName>
        <fullName evidence="2">Uncharacterized protein</fullName>
    </submittedName>
</protein>
<dbReference type="AlphaFoldDB" id="A0A8H3LZ22"/>
<dbReference type="Proteomes" id="UP000615446">
    <property type="component" value="Unassembled WGS sequence"/>
</dbReference>
<proteinExistence type="predicted"/>
<evidence type="ECO:0000313" key="2">
    <source>
        <dbReference type="EMBL" id="GES93839.1"/>
    </source>
</evidence>
<organism evidence="2 3">
    <name type="scientific">Rhizophagus clarus</name>
    <dbReference type="NCBI Taxonomy" id="94130"/>
    <lineage>
        <taxon>Eukaryota</taxon>
        <taxon>Fungi</taxon>
        <taxon>Fungi incertae sedis</taxon>
        <taxon>Mucoromycota</taxon>
        <taxon>Glomeromycotina</taxon>
        <taxon>Glomeromycetes</taxon>
        <taxon>Glomerales</taxon>
        <taxon>Glomeraceae</taxon>
        <taxon>Rhizophagus</taxon>
    </lineage>
</organism>
<reference evidence="2" key="1">
    <citation type="submission" date="2019-10" db="EMBL/GenBank/DDBJ databases">
        <title>Conservation and host-specific expression of non-tandemly repeated heterogenous ribosome RNA gene in arbuscular mycorrhizal fungi.</title>
        <authorList>
            <person name="Maeda T."/>
            <person name="Kobayashi Y."/>
            <person name="Nakagawa T."/>
            <person name="Ezawa T."/>
            <person name="Yamaguchi K."/>
            <person name="Bino T."/>
            <person name="Nishimoto Y."/>
            <person name="Shigenobu S."/>
            <person name="Kawaguchi M."/>
        </authorList>
    </citation>
    <scope>NUCLEOTIDE SEQUENCE</scope>
    <source>
        <strain evidence="2">HR1</strain>
    </source>
</reference>
<dbReference type="EMBL" id="BLAL01000229">
    <property type="protein sequence ID" value="GES93839.1"/>
    <property type="molecule type" value="Genomic_DNA"/>
</dbReference>
<feature type="compositionally biased region" description="Acidic residues" evidence="1">
    <location>
        <begin position="104"/>
        <end position="121"/>
    </location>
</feature>
<feature type="region of interest" description="Disordered" evidence="1">
    <location>
        <begin position="69"/>
        <end position="142"/>
    </location>
</feature>